<dbReference type="Gene3D" id="3.20.20.70">
    <property type="entry name" value="Aldolase class I"/>
    <property type="match status" value="1"/>
</dbReference>
<dbReference type="GO" id="GO:0016491">
    <property type="term" value="F:oxidoreductase activity"/>
    <property type="evidence" value="ECO:0007669"/>
    <property type="project" value="UniProtKB-KW"/>
</dbReference>
<dbReference type="CDD" id="cd04730">
    <property type="entry name" value="NPD_like"/>
    <property type="match status" value="1"/>
</dbReference>
<comment type="caution">
    <text evidence="10">The sequence shown here is derived from an EMBL/GenBank/DDBJ whole genome shotgun (WGS) entry which is preliminary data.</text>
</comment>
<keyword evidence="6 10" id="KW-0560">Oxidoreductase</keyword>
<dbReference type="RefSeq" id="WP_343877374.1">
    <property type="nucleotide sequence ID" value="NZ_BAAAIJ010000004.1"/>
</dbReference>
<evidence type="ECO:0000256" key="5">
    <source>
        <dbReference type="ARBA" id="ARBA00022643"/>
    </source>
</evidence>
<evidence type="ECO:0000313" key="10">
    <source>
        <dbReference type="EMBL" id="MFD1845317.1"/>
    </source>
</evidence>
<reference evidence="11" key="1">
    <citation type="journal article" date="2019" name="Int. J. Syst. Evol. Microbiol.">
        <title>The Global Catalogue of Microorganisms (GCM) 10K type strain sequencing project: providing services to taxonomists for standard genome sequencing and annotation.</title>
        <authorList>
            <consortium name="The Broad Institute Genomics Platform"/>
            <consortium name="The Broad Institute Genome Sequencing Center for Infectious Disease"/>
            <person name="Wu L."/>
            <person name="Ma J."/>
        </authorList>
    </citation>
    <scope>NUCLEOTIDE SEQUENCE [LARGE SCALE GENOMIC DNA]</scope>
    <source>
        <strain evidence="11">JCM 11496</strain>
    </source>
</reference>
<proteinExistence type="inferred from homology"/>
<dbReference type="PANTHER" id="PTHR42747:SF3">
    <property type="entry name" value="NITRONATE MONOOXYGENASE-RELATED"/>
    <property type="match status" value="1"/>
</dbReference>
<evidence type="ECO:0000256" key="7">
    <source>
        <dbReference type="ARBA" id="ARBA00023033"/>
    </source>
</evidence>
<evidence type="ECO:0000256" key="6">
    <source>
        <dbReference type="ARBA" id="ARBA00023002"/>
    </source>
</evidence>
<dbReference type="InterPro" id="IPR004136">
    <property type="entry name" value="NMO"/>
</dbReference>
<comment type="cofactor">
    <cofactor evidence="1">
        <name>FMN</name>
        <dbReference type="ChEBI" id="CHEBI:58210"/>
    </cofactor>
</comment>
<organism evidence="10 11">
    <name type="scientific">Arthrobacter flavus</name>
    <dbReference type="NCBI Taxonomy" id="95172"/>
    <lineage>
        <taxon>Bacteria</taxon>
        <taxon>Bacillati</taxon>
        <taxon>Actinomycetota</taxon>
        <taxon>Actinomycetes</taxon>
        <taxon>Micrococcales</taxon>
        <taxon>Micrococcaceae</taxon>
        <taxon>Arthrobacter</taxon>
    </lineage>
</organism>
<evidence type="ECO:0000256" key="9">
    <source>
        <dbReference type="ARBA" id="ARBA00049401"/>
    </source>
</evidence>
<keyword evidence="4" id="KW-0285">Flavoprotein</keyword>
<keyword evidence="11" id="KW-1185">Reference proteome</keyword>
<protein>
    <recommendedName>
        <fullName evidence="8">Propionate 3-nitronate monooxygenase</fullName>
    </recommendedName>
</protein>
<evidence type="ECO:0000256" key="2">
    <source>
        <dbReference type="ARBA" id="ARBA00009881"/>
    </source>
</evidence>
<dbReference type="Pfam" id="PF03060">
    <property type="entry name" value="NMO"/>
    <property type="match status" value="1"/>
</dbReference>
<dbReference type="Proteomes" id="UP001597307">
    <property type="component" value="Unassembled WGS sequence"/>
</dbReference>
<keyword evidence="7" id="KW-0503">Monooxygenase</keyword>
<dbReference type="PANTHER" id="PTHR42747">
    <property type="entry name" value="NITRONATE MONOOXYGENASE-RELATED"/>
    <property type="match status" value="1"/>
</dbReference>
<evidence type="ECO:0000256" key="8">
    <source>
        <dbReference type="ARBA" id="ARBA00031155"/>
    </source>
</evidence>
<dbReference type="InterPro" id="IPR013785">
    <property type="entry name" value="Aldolase_TIM"/>
</dbReference>
<evidence type="ECO:0000256" key="3">
    <source>
        <dbReference type="ARBA" id="ARBA00022575"/>
    </source>
</evidence>
<evidence type="ECO:0000256" key="4">
    <source>
        <dbReference type="ARBA" id="ARBA00022630"/>
    </source>
</evidence>
<keyword evidence="5" id="KW-0288">FMN</keyword>
<dbReference type="EMBL" id="JBHUGA010000004">
    <property type="protein sequence ID" value="MFD1845317.1"/>
    <property type="molecule type" value="Genomic_DNA"/>
</dbReference>
<accession>A0ABW4Q1U6</accession>
<evidence type="ECO:0000256" key="1">
    <source>
        <dbReference type="ARBA" id="ARBA00001917"/>
    </source>
</evidence>
<keyword evidence="3" id="KW-0216">Detoxification</keyword>
<dbReference type="SUPFAM" id="SSF51412">
    <property type="entry name" value="Inosine monophosphate dehydrogenase (IMPDH)"/>
    <property type="match status" value="1"/>
</dbReference>
<comment type="catalytic activity">
    <reaction evidence="9">
        <text>3 propionate 3-nitronate + 3 O2 + H2O = 3 3-oxopropanoate + 2 nitrate + nitrite + H2O2 + 3 H(+)</text>
        <dbReference type="Rhea" id="RHEA:57332"/>
        <dbReference type="ChEBI" id="CHEBI:15377"/>
        <dbReference type="ChEBI" id="CHEBI:15378"/>
        <dbReference type="ChEBI" id="CHEBI:15379"/>
        <dbReference type="ChEBI" id="CHEBI:16240"/>
        <dbReference type="ChEBI" id="CHEBI:16301"/>
        <dbReference type="ChEBI" id="CHEBI:17632"/>
        <dbReference type="ChEBI" id="CHEBI:33190"/>
        <dbReference type="ChEBI" id="CHEBI:136067"/>
    </reaction>
</comment>
<sequence length="336" mass="35023">MFPSPIVAAPMAGGVSTPTLVSAVARAGSLGFLAAGYKSVQALRAELASVRSTGLPFGVNLFVPGDPTKNREPLLAYRATLAALADRCGVVLPEPRYDDDGWDSKVGLLMDEPVPFVSLTFGLPDRSIIAALQERGTVVISTVTCQRELLVAQEYGVDAAVVQHSSAGGHSAVFDPSQPAERPTTDIAALIASLIPHSTIPLIGAGGLTGGRDIRRTLDAGATAVQLGTLFVRTPESGARQIHKDALTSPAFPGTAVTRAFSGRPARGLENRFMRDHRDAPLGYPEVHHLTSPLRAAAAAAGDPELMALWAGTGYRAAPSIGAADLVARLIAELDR</sequence>
<gene>
    <name evidence="10" type="ORF">ACFSFX_01730</name>
</gene>
<evidence type="ECO:0000313" key="11">
    <source>
        <dbReference type="Proteomes" id="UP001597307"/>
    </source>
</evidence>
<comment type="similarity">
    <text evidence="2">Belongs to the nitronate monooxygenase family. NMO class I subfamily.</text>
</comment>
<name>A0ABW4Q1U6_9MICC</name>